<name>A0AAF0F5Y0_9BASI</name>
<feature type="compositionally biased region" description="Basic and acidic residues" evidence="1">
    <location>
        <begin position="387"/>
        <end position="398"/>
    </location>
</feature>
<dbReference type="AlphaFoldDB" id="A0AAF0F5Y0"/>
<gene>
    <name evidence="2" type="ORF">MJAP1_001992</name>
</gene>
<organism evidence="2 3">
    <name type="scientific">Malassezia japonica</name>
    <dbReference type="NCBI Taxonomy" id="223818"/>
    <lineage>
        <taxon>Eukaryota</taxon>
        <taxon>Fungi</taxon>
        <taxon>Dikarya</taxon>
        <taxon>Basidiomycota</taxon>
        <taxon>Ustilaginomycotina</taxon>
        <taxon>Malasseziomycetes</taxon>
        <taxon>Malasseziales</taxon>
        <taxon>Malasseziaceae</taxon>
        <taxon>Malassezia</taxon>
    </lineage>
</organism>
<feature type="compositionally biased region" description="Basic and acidic residues" evidence="1">
    <location>
        <begin position="323"/>
        <end position="334"/>
    </location>
</feature>
<protein>
    <submittedName>
        <fullName evidence="2">Uncharacterized protein</fullName>
    </submittedName>
</protein>
<dbReference type="EMBL" id="CP119960">
    <property type="protein sequence ID" value="WFD39022.1"/>
    <property type="molecule type" value="Genomic_DNA"/>
</dbReference>
<feature type="region of interest" description="Disordered" evidence="1">
    <location>
        <begin position="410"/>
        <end position="435"/>
    </location>
</feature>
<keyword evidence="3" id="KW-1185">Reference proteome</keyword>
<evidence type="ECO:0000256" key="1">
    <source>
        <dbReference type="SAM" id="MobiDB-lite"/>
    </source>
</evidence>
<dbReference type="Proteomes" id="UP001217754">
    <property type="component" value="Chromosome 3"/>
</dbReference>
<feature type="region of interest" description="Disordered" evidence="1">
    <location>
        <begin position="1"/>
        <end position="22"/>
    </location>
</feature>
<dbReference type="RefSeq" id="XP_060121919.1">
    <property type="nucleotide sequence ID" value="XM_060265936.1"/>
</dbReference>
<proteinExistence type="predicted"/>
<accession>A0AAF0F5Y0</accession>
<reference evidence="2" key="1">
    <citation type="submission" date="2023-03" db="EMBL/GenBank/DDBJ databases">
        <title>Mating type loci evolution in Malassezia.</title>
        <authorList>
            <person name="Coelho M.A."/>
        </authorList>
    </citation>
    <scope>NUCLEOTIDE SEQUENCE</scope>
    <source>
        <strain evidence="2">CBS 9431</strain>
    </source>
</reference>
<evidence type="ECO:0000313" key="3">
    <source>
        <dbReference type="Proteomes" id="UP001217754"/>
    </source>
</evidence>
<evidence type="ECO:0000313" key="2">
    <source>
        <dbReference type="EMBL" id="WFD39022.1"/>
    </source>
</evidence>
<feature type="region of interest" description="Disordered" evidence="1">
    <location>
        <begin position="219"/>
        <end position="254"/>
    </location>
</feature>
<feature type="compositionally biased region" description="Basic residues" evidence="1">
    <location>
        <begin position="224"/>
        <end position="233"/>
    </location>
</feature>
<feature type="region of interest" description="Disordered" evidence="1">
    <location>
        <begin position="319"/>
        <end position="398"/>
    </location>
</feature>
<sequence length="550" mass="61262">MSTKNSAPPSILRNPIERRGRTPVQAHVRVRAPLSQRIKLYHNPRWRSIVLTGLPRRHPLRMPWLSTRVRRQSPLRNAVSDDEGSENEEPMDPEELAALNAIINTRRSMAAAQALAKQTQASKELVRSYSLPAHLTAHTGTPPMLALQADATRHASTAERSIRFAPLPQPTIEIEAADEQQSALSYDDERGLRLSRSISTGALGLRSSIERARLGIEDDERRPRSWRLSRTGRARSPSDQSPPPRTLEEKMRRREMIRATRPGGTGMVTLLDGERIKARQVGDPDHERVVGEDVQAQLWGFAALERARSRDGELPQLGLSSAKAEEVQRRHESEVEALGAEALAHVRRERPRRGDAGTVPGDAGRGRSRPHSPDHPRSRSTPGSSRSHSEARDTDARLHERVRAIDLARSFSPEPDPSVSIPIPEPYLPRRPDARGISVVPLPQLGRRPQRPREGRAWADWDLSDSDDEYTTPASQWPVRATARAAEQEVVHGRRIAQGARQWGGSDAKHVAVRVAAHADQDEFWPAPSATRRIGAPRRASLSYGGLMYK</sequence>
<dbReference type="GeneID" id="85225641"/>